<evidence type="ECO:0000256" key="1">
    <source>
        <dbReference type="ARBA" id="ARBA00022729"/>
    </source>
</evidence>
<keyword evidence="2" id="KW-1133">Transmembrane helix</keyword>
<proteinExistence type="predicted"/>
<dbReference type="InterPro" id="IPR011009">
    <property type="entry name" value="Kinase-like_dom_sf"/>
</dbReference>
<dbReference type="SUPFAM" id="SSF56112">
    <property type="entry name" value="Protein kinase-like (PK-like)"/>
    <property type="match status" value="1"/>
</dbReference>
<keyword evidence="2" id="KW-0472">Membrane</keyword>
<comment type="caution">
    <text evidence="3">The sequence shown here is derived from an EMBL/GenBank/DDBJ whole genome shotgun (WGS) entry which is preliminary data.</text>
</comment>
<reference evidence="3 4" key="1">
    <citation type="submission" date="2024-01" db="EMBL/GenBank/DDBJ databases">
        <authorList>
            <person name="Waweru B."/>
        </authorList>
    </citation>
    <scope>NUCLEOTIDE SEQUENCE [LARGE SCALE GENOMIC DNA]</scope>
</reference>
<dbReference type="PANTHER" id="PTHR47976:SF15">
    <property type="entry name" value="G-TYPE LECTIN S-RECEPTOR-LIKE SERINE_THREONINE-PROTEIN KINASE RLK1"/>
    <property type="match status" value="1"/>
</dbReference>
<dbReference type="EMBL" id="CAWUPB010001157">
    <property type="protein sequence ID" value="CAK7339234.1"/>
    <property type="molecule type" value="Genomic_DNA"/>
</dbReference>
<keyword evidence="4" id="KW-1185">Reference proteome</keyword>
<feature type="transmembrane region" description="Helical" evidence="2">
    <location>
        <begin position="39"/>
        <end position="63"/>
    </location>
</feature>
<dbReference type="InterPro" id="IPR051343">
    <property type="entry name" value="G-type_lectin_kinases/EP1-like"/>
</dbReference>
<dbReference type="AlphaFoldDB" id="A0AAV1RVA6"/>
<dbReference type="Proteomes" id="UP001314170">
    <property type="component" value="Unassembled WGS sequence"/>
</dbReference>
<gene>
    <name evidence="3" type="ORF">DCAF_LOCUS14284</name>
</gene>
<name>A0AAV1RVA6_9ROSI</name>
<keyword evidence="1" id="KW-0732">Signal</keyword>
<keyword evidence="2" id="KW-0812">Transmembrane</keyword>
<sequence length="133" mass="14785">MGEKMERDTSPAFLKVRKVNATLHNPRLPPNAKKNRDNLIIVVLVLLGGSVIVIFLLSGLLCLRSFLYHKKHTKNHQQERSMGMNLRCLTYEELEDATNGFNEELGRGSFGVVYKGVIGSGSTSPCCCCESRS</sequence>
<dbReference type="Gene3D" id="3.30.200.20">
    <property type="entry name" value="Phosphorylase Kinase, domain 1"/>
    <property type="match status" value="1"/>
</dbReference>
<evidence type="ECO:0000313" key="4">
    <source>
        <dbReference type="Proteomes" id="UP001314170"/>
    </source>
</evidence>
<evidence type="ECO:0000313" key="3">
    <source>
        <dbReference type="EMBL" id="CAK7339234.1"/>
    </source>
</evidence>
<dbReference type="PANTHER" id="PTHR47976">
    <property type="entry name" value="G-TYPE LECTIN S-RECEPTOR-LIKE SERINE/THREONINE-PROTEIN KINASE SD2-5"/>
    <property type="match status" value="1"/>
</dbReference>
<accession>A0AAV1RVA6</accession>
<protein>
    <submittedName>
        <fullName evidence="3">Uncharacterized protein</fullName>
    </submittedName>
</protein>
<organism evidence="3 4">
    <name type="scientific">Dovyalis caffra</name>
    <dbReference type="NCBI Taxonomy" id="77055"/>
    <lineage>
        <taxon>Eukaryota</taxon>
        <taxon>Viridiplantae</taxon>
        <taxon>Streptophyta</taxon>
        <taxon>Embryophyta</taxon>
        <taxon>Tracheophyta</taxon>
        <taxon>Spermatophyta</taxon>
        <taxon>Magnoliopsida</taxon>
        <taxon>eudicotyledons</taxon>
        <taxon>Gunneridae</taxon>
        <taxon>Pentapetalae</taxon>
        <taxon>rosids</taxon>
        <taxon>fabids</taxon>
        <taxon>Malpighiales</taxon>
        <taxon>Salicaceae</taxon>
        <taxon>Flacourtieae</taxon>
        <taxon>Dovyalis</taxon>
    </lineage>
</organism>
<evidence type="ECO:0000256" key="2">
    <source>
        <dbReference type="SAM" id="Phobius"/>
    </source>
</evidence>